<gene>
    <name evidence="1" type="ORF">QQ020_35305</name>
</gene>
<sequence length="128" mass="13569">MKINYKHYLVITLTLFFVSGCASLKNKYSPAGAWNYVVKDTPAGDGKGVMNIADGDEGFTGTLVTDNYGEGNLENLKIVDNQLTASVYLSGIGISIDIKGLFEGETFTGSVAANGDEFVMTAARVTGL</sequence>
<organism evidence="1 2">
    <name type="scientific">Agaribacillus aureus</name>
    <dbReference type="NCBI Taxonomy" id="3051825"/>
    <lineage>
        <taxon>Bacteria</taxon>
        <taxon>Pseudomonadati</taxon>
        <taxon>Bacteroidota</taxon>
        <taxon>Cytophagia</taxon>
        <taxon>Cytophagales</taxon>
        <taxon>Splendidivirgaceae</taxon>
        <taxon>Agaribacillus</taxon>
    </lineage>
</organism>
<reference evidence="1" key="1">
    <citation type="submission" date="2023-06" db="EMBL/GenBank/DDBJ databases">
        <title>Genomic of Agaribacillus aureum.</title>
        <authorList>
            <person name="Wang G."/>
        </authorList>
    </citation>
    <scope>NUCLEOTIDE SEQUENCE</scope>
    <source>
        <strain evidence="1">BMA12</strain>
    </source>
</reference>
<accession>A0ABT8LJN9</accession>
<evidence type="ECO:0000313" key="2">
    <source>
        <dbReference type="Proteomes" id="UP001172083"/>
    </source>
</evidence>
<dbReference type="RefSeq" id="WP_346762733.1">
    <property type="nucleotide sequence ID" value="NZ_JAUJEB010000016.1"/>
</dbReference>
<dbReference type="PROSITE" id="PS51257">
    <property type="entry name" value="PROKAR_LIPOPROTEIN"/>
    <property type="match status" value="1"/>
</dbReference>
<proteinExistence type="predicted"/>
<evidence type="ECO:0008006" key="3">
    <source>
        <dbReference type="Google" id="ProtNLM"/>
    </source>
</evidence>
<comment type="caution">
    <text evidence="1">The sequence shown here is derived from an EMBL/GenBank/DDBJ whole genome shotgun (WGS) entry which is preliminary data.</text>
</comment>
<dbReference type="EMBL" id="JAUJEB010000016">
    <property type="protein sequence ID" value="MDN5217396.1"/>
    <property type="molecule type" value="Genomic_DNA"/>
</dbReference>
<evidence type="ECO:0000313" key="1">
    <source>
        <dbReference type="EMBL" id="MDN5217396.1"/>
    </source>
</evidence>
<keyword evidence="2" id="KW-1185">Reference proteome</keyword>
<dbReference type="Proteomes" id="UP001172083">
    <property type="component" value="Unassembled WGS sequence"/>
</dbReference>
<protein>
    <recommendedName>
        <fullName evidence="3">Lipoprotein</fullName>
    </recommendedName>
</protein>
<name>A0ABT8LJN9_9BACT</name>